<dbReference type="EMBL" id="CM056818">
    <property type="protein sequence ID" value="KAJ8623395.1"/>
    <property type="molecule type" value="Genomic_DNA"/>
</dbReference>
<proteinExistence type="predicted"/>
<protein>
    <submittedName>
        <fullName evidence="1">Uncharacterized protein</fullName>
    </submittedName>
</protein>
<accession>A0ACC2KQU0</accession>
<gene>
    <name evidence="1" type="ORF">MRB53_031924</name>
</gene>
<organism evidence="1 2">
    <name type="scientific">Persea americana</name>
    <name type="common">Avocado</name>
    <dbReference type="NCBI Taxonomy" id="3435"/>
    <lineage>
        <taxon>Eukaryota</taxon>
        <taxon>Viridiplantae</taxon>
        <taxon>Streptophyta</taxon>
        <taxon>Embryophyta</taxon>
        <taxon>Tracheophyta</taxon>
        <taxon>Spermatophyta</taxon>
        <taxon>Magnoliopsida</taxon>
        <taxon>Magnoliidae</taxon>
        <taxon>Laurales</taxon>
        <taxon>Lauraceae</taxon>
        <taxon>Persea</taxon>
    </lineage>
</organism>
<evidence type="ECO:0000313" key="2">
    <source>
        <dbReference type="Proteomes" id="UP001234297"/>
    </source>
</evidence>
<reference evidence="1 2" key="1">
    <citation type="journal article" date="2022" name="Hortic Res">
        <title>A haplotype resolved chromosomal level avocado genome allows analysis of novel avocado genes.</title>
        <authorList>
            <person name="Nath O."/>
            <person name="Fletcher S.J."/>
            <person name="Hayward A."/>
            <person name="Shaw L.M."/>
            <person name="Masouleh A.K."/>
            <person name="Furtado A."/>
            <person name="Henry R.J."/>
            <person name="Mitter N."/>
        </authorList>
    </citation>
    <scope>NUCLEOTIDE SEQUENCE [LARGE SCALE GENOMIC DNA]</scope>
    <source>
        <strain evidence="2">cv. Hass</strain>
    </source>
</reference>
<evidence type="ECO:0000313" key="1">
    <source>
        <dbReference type="EMBL" id="KAJ8623395.1"/>
    </source>
</evidence>
<sequence length="189" mass="20705">MLPLLLSALLLWMMMPQALSDAVLDTDGQTLKAWTTYYVLPGVHGQGGGGLTLRTRNGKCLMYVAQDESNTSSGTQAFFRPVNSTGSAIIKVSMDVKIAFLGEHKCKNSTVGDLDYLDGPMGNMYMRAGLVDVWFKIEKDGDYYKLQSCLSDSSKGWAVACGNVGVLVEDGKRWLAWSYEALPVVFKKV</sequence>
<keyword evidence="2" id="KW-1185">Reference proteome</keyword>
<name>A0ACC2KQU0_PERAE</name>
<comment type="caution">
    <text evidence="1">The sequence shown here is derived from an EMBL/GenBank/DDBJ whole genome shotgun (WGS) entry which is preliminary data.</text>
</comment>
<dbReference type="Proteomes" id="UP001234297">
    <property type="component" value="Chromosome 10"/>
</dbReference>